<dbReference type="InterPro" id="IPR023614">
    <property type="entry name" value="Porin_dom_sf"/>
</dbReference>
<dbReference type="Gene3D" id="2.40.160.10">
    <property type="entry name" value="Porin"/>
    <property type="match status" value="1"/>
</dbReference>
<gene>
    <name evidence="2" type="ORF">NSCAC_0945</name>
</gene>
<accession>A0A7G1QAG1</accession>
<protein>
    <submittedName>
        <fullName evidence="2">Putative Phosphate-selective porin O and P</fullName>
    </submittedName>
</protein>
<dbReference type="Pfam" id="PF07396">
    <property type="entry name" value="Porin_O_P"/>
    <property type="match status" value="1"/>
</dbReference>
<keyword evidence="1" id="KW-0472">Membrane</keyword>
<keyword evidence="3" id="KW-1185">Reference proteome</keyword>
<dbReference type="EMBL" id="LR778175">
    <property type="protein sequence ID" value="CAB1275993.1"/>
    <property type="molecule type" value="Genomic_DNA"/>
</dbReference>
<dbReference type="KEGG" id="ntg:NSCAC_0945"/>
<keyword evidence="1" id="KW-1133">Transmembrane helix</keyword>
<dbReference type="Proteomes" id="UP000516072">
    <property type="component" value="Chromosome"/>
</dbReference>
<dbReference type="SUPFAM" id="SSF56935">
    <property type="entry name" value="Porins"/>
    <property type="match status" value="1"/>
</dbReference>
<feature type="transmembrane region" description="Helical" evidence="1">
    <location>
        <begin position="6"/>
        <end position="24"/>
    </location>
</feature>
<name>A0A7G1QAG1_9GAMM</name>
<evidence type="ECO:0000313" key="2">
    <source>
        <dbReference type="EMBL" id="CAB1275993.1"/>
    </source>
</evidence>
<reference evidence="2 3" key="1">
    <citation type="submission" date="2020-03" db="EMBL/GenBank/DDBJ databases">
        <authorList>
            <person name="Picone N."/>
        </authorList>
    </citation>
    <scope>NUCLEOTIDE SEQUENCE [LARGE SCALE GENOMIC DNA]</scope>
    <source>
        <strain evidence="2">NSCAC1</strain>
    </source>
</reference>
<dbReference type="AlphaFoldDB" id="A0A7G1QAG1"/>
<organism evidence="2 3">
    <name type="scientific">Candidatus Nitrosacidococcus tergens</name>
    <dbReference type="NCBI Taxonomy" id="553981"/>
    <lineage>
        <taxon>Bacteria</taxon>
        <taxon>Pseudomonadati</taxon>
        <taxon>Pseudomonadota</taxon>
        <taxon>Gammaproteobacteria</taxon>
        <taxon>Chromatiales</taxon>
        <taxon>Chromatiaceae</taxon>
        <taxon>Candidatus Nitrosacidococcus</taxon>
    </lineage>
</organism>
<evidence type="ECO:0000313" key="3">
    <source>
        <dbReference type="Proteomes" id="UP000516072"/>
    </source>
</evidence>
<evidence type="ECO:0000256" key="1">
    <source>
        <dbReference type="SAM" id="Phobius"/>
    </source>
</evidence>
<dbReference type="InterPro" id="IPR010870">
    <property type="entry name" value="Porin_O/P"/>
</dbReference>
<sequence>MISFQYIIFITFYIIFSFYPFKIFSQEFSAHHLAEKAKINAFQASKNQPLQLSESEIEFKESKRLQGFEQGFIQRNRLDEINPKSLEWGTDLFSGDGIYLRTIDRDFEVGLHGYLQIDHRSFFGPTPNLLMARRARPYIAGRVFRYLNFKYMPDFGQFRQVLTVDGFLDFSYWSQFRIMAGKFRLPVELEMQQTARENLFIERGLPMNLVPNRGTGIKFYGDVLANRLSYQFGFFTGMRDNTITTDFQSYDGYDFTARVMAHPFINQTDHWLKELGIGVGSMYGNVSGQISNFRDPGQGIGGIYFFQYQNGTVAAGQNFDIAPQFYYTRGPFRAFGEYVFHNQNIKNTTARGTLNHQAWQVAASYILTGENAVFVPSGVIVKHNFDPSQHYWGAVEIKARYNELYVDPHAFPLFADPNKSATGAKGWTVGVNWYFTSQMKAMLDYQQATFQGKGGKTLGNHGVEHLLMTRLQYVF</sequence>
<dbReference type="RefSeq" id="WP_197743693.1">
    <property type="nucleotide sequence ID" value="NZ_LR778175.1"/>
</dbReference>
<proteinExistence type="predicted"/>
<keyword evidence="1" id="KW-0812">Transmembrane</keyword>